<dbReference type="Proteomes" id="UP000292686">
    <property type="component" value="Unassembled WGS sequence"/>
</dbReference>
<accession>A0A4Q2M9I2</accession>
<evidence type="ECO:0000313" key="2">
    <source>
        <dbReference type="Proteomes" id="UP000292686"/>
    </source>
</evidence>
<evidence type="ECO:0000313" key="1">
    <source>
        <dbReference type="EMBL" id="RXZ86691.1"/>
    </source>
</evidence>
<proteinExistence type="predicted"/>
<sequence length="484" mass="55360">MELYFSDQFNVASDVLEEYGAFNVSVVSDLPVFIDPFLLFHSDKPEYQELHESIIKYLKFLRDEADPNLDDAVIKNLYSFKEVKQNWLGFTVLGNGGSGLGPKFARELHRALGSIFNNFGDELITQSPHLEKLALIGKGVGRDNISDFTTNLIKNYLLQYTQTFAQNHLNPEDCATFAVTRAEFDYATKAWKTKRYYLPKLGSDFVLLTPFDILTSDDTWINHGDMIHSFPHLPDAIDDDQMRGQIDSYFRSRLSERPSPKEYAQAAQDTIWKFPELVDYYIRRQEENGDHAEALSADRRGEVYDALVEQVREAIPAIEQGSNLYQLPHGSYEESLVRAKAFKDYIENNDGYLVINRRDRPFSRETDVQIFFGLIWYRTEFDVNREVNNGRGPVDFKVSKGAFDKSLIEFKLASNSQLKRNLENQVAIYEKANGVRKSVKVIVCYTAEQQAKVDRILGELKLAGEESIVVIDARNDNKPSASKA</sequence>
<name>A0A4Q2M9I2_9MICO</name>
<protein>
    <submittedName>
        <fullName evidence="1">Uncharacterized protein</fullName>
    </submittedName>
</protein>
<dbReference type="EMBL" id="SDPM01000004">
    <property type="protein sequence ID" value="RXZ86691.1"/>
    <property type="molecule type" value="Genomic_DNA"/>
</dbReference>
<keyword evidence="2" id="KW-1185">Reference proteome</keyword>
<dbReference type="AlphaFoldDB" id="A0A4Q2M9I2"/>
<gene>
    <name evidence="1" type="ORF">ESP50_09930</name>
</gene>
<reference evidence="1 2" key="1">
    <citation type="submission" date="2019-01" db="EMBL/GenBank/DDBJ databases">
        <title>Agromyces.</title>
        <authorList>
            <person name="Li J."/>
        </authorList>
    </citation>
    <scope>NUCLEOTIDE SEQUENCE [LARGE SCALE GENOMIC DNA]</scope>
    <source>
        <strain evidence="1 2">DSM 23870</strain>
    </source>
</reference>
<dbReference type="OrthoDB" id="6691177at2"/>
<comment type="caution">
    <text evidence="1">The sequence shown here is derived from an EMBL/GenBank/DDBJ whole genome shotgun (WGS) entry which is preliminary data.</text>
</comment>
<organism evidence="1 2">
    <name type="scientific">Agromyces atrinae</name>
    <dbReference type="NCBI Taxonomy" id="592376"/>
    <lineage>
        <taxon>Bacteria</taxon>
        <taxon>Bacillati</taxon>
        <taxon>Actinomycetota</taxon>
        <taxon>Actinomycetes</taxon>
        <taxon>Micrococcales</taxon>
        <taxon>Microbacteriaceae</taxon>
        <taxon>Agromyces</taxon>
    </lineage>
</organism>